<evidence type="ECO:0000259" key="1">
    <source>
        <dbReference type="Pfam" id="PF08937"/>
    </source>
</evidence>
<protein>
    <recommendedName>
        <fullName evidence="1">Thoeris protein ThsB TIR-like domain-containing protein</fullName>
    </recommendedName>
</protein>
<feature type="domain" description="Thoeris protein ThsB TIR-like" evidence="1">
    <location>
        <begin position="30"/>
        <end position="125"/>
    </location>
</feature>
<sequence>MGKKIFVSYKYADQDVAPLSGHSWHNPTTVRDYVDALENYFDITDHIYKGESDDEDLSSYSEDTIWEMLKDRIFDSSVTIVMISPNMRITYRSDKSQWIPWEVSFSLKETTRNDRTSHTNAMLAIVLPDKNGNYDYYLTQSFCGSTTHHTDSLFKIIRENKFNKRNPNRSICPKCGCFHYYGECSYIEAVKWCDFIVMPNYYINSAIQRQENKDLFDIKKEV</sequence>
<accession>A0AA92W2X7</accession>
<dbReference type="EMBL" id="QRYP01000095">
    <property type="protein sequence ID" value="RGU88653.1"/>
    <property type="molecule type" value="Genomic_DNA"/>
</dbReference>
<evidence type="ECO:0000313" key="2">
    <source>
        <dbReference type="EMBL" id="RGU88653.1"/>
    </source>
</evidence>
<proteinExistence type="predicted"/>
<dbReference type="InterPro" id="IPR015032">
    <property type="entry name" value="ThsB__TIR-like_domain"/>
</dbReference>
<comment type="caution">
    <text evidence="2">The sequence shown here is derived from an EMBL/GenBank/DDBJ whole genome shotgun (WGS) entry which is preliminary data.</text>
</comment>
<evidence type="ECO:0000313" key="3">
    <source>
        <dbReference type="Proteomes" id="UP000285236"/>
    </source>
</evidence>
<dbReference type="RefSeq" id="WP_118082122.1">
    <property type="nucleotide sequence ID" value="NZ_QRYP01000095.1"/>
</dbReference>
<reference evidence="2 3" key="1">
    <citation type="submission" date="2018-08" db="EMBL/GenBank/DDBJ databases">
        <title>A genome reference for cultivated species of the human gut microbiota.</title>
        <authorList>
            <person name="Zou Y."/>
            <person name="Xue W."/>
            <person name="Luo G."/>
        </authorList>
    </citation>
    <scope>NUCLEOTIDE SEQUENCE [LARGE SCALE GENOMIC DNA]</scope>
    <source>
        <strain evidence="2 3">AF15-25</strain>
    </source>
</reference>
<dbReference type="AlphaFoldDB" id="A0AA92W2X7"/>
<organism evidence="2 3">
    <name type="scientific">Segatella copri</name>
    <dbReference type="NCBI Taxonomy" id="165179"/>
    <lineage>
        <taxon>Bacteria</taxon>
        <taxon>Pseudomonadati</taxon>
        <taxon>Bacteroidota</taxon>
        <taxon>Bacteroidia</taxon>
        <taxon>Bacteroidales</taxon>
        <taxon>Prevotellaceae</taxon>
        <taxon>Segatella</taxon>
    </lineage>
</organism>
<gene>
    <name evidence="2" type="ORF">DWW35_15655</name>
</gene>
<dbReference type="Proteomes" id="UP000285236">
    <property type="component" value="Unassembled WGS sequence"/>
</dbReference>
<dbReference type="Pfam" id="PF08937">
    <property type="entry name" value="ThsB_TIR"/>
    <property type="match status" value="1"/>
</dbReference>
<name>A0AA92W2X7_9BACT</name>